<gene>
    <name evidence="1" type="ORF">CMEL01_06303</name>
</gene>
<name>A0AAI9U4V5_9PEZI</name>
<evidence type="ECO:0000313" key="2">
    <source>
        <dbReference type="Proteomes" id="UP001239795"/>
    </source>
</evidence>
<protein>
    <submittedName>
        <fullName evidence="1">Uncharacterized protein</fullName>
    </submittedName>
</protein>
<keyword evidence="2" id="KW-1185">Reference proteome</keyword>
<accession>A0AAI9U4V5</accession>
<comment type="caution">
    <text evidence="1">The sequence shown here is derived from an EMBL/GenBank/DDBJ whole genome shotgun (WGS) entry which is preliminary data.</text>
</comment>
<sequence length="45" mass="4844">MTKVAIVMSTLATAHVPKAATEKLYIGMGPSDVPRVAFSFSFERS</sequence>
<organism evidence="1 2">
    <name type="scientific">Colletotrichum melonis</name>
    <dbReference type="NCBI Taxonomy" id="1209925"/>
    <lineage>
        <taxon>Eukaryota</taxon>
        <taxon>Fungi</taxon>
        <taxon>Dikarya</taxon>
        <taxon>Ascomycota</taxon>
        <taxon>Pezizomycotina</taxon>
        <taxon>Sordariomycetes</taxon>
        <taxon>Hypocreomycetidae</taxon>
        <taxon>Glomerellales</taxon>
        <taxon>Glomerellaceae</taxon>
        <taxon>Colletotrichum</taxon>
        <taxon>Colletotrichum acutatum species complex</taxon>
    </lineage>
</organism>
<dbReference type="EMBL" id="MLGG01000046">
    <property type="protein sequence ID" value="KAK1451729.1"/>
    <property type="molecule type" value="Genomic_DNA"/>
</dbReference>
<dbReference type="Proteomes" id="UP001239795">
    <property type="component" value="Unassembled WGS sequence"/>
</dbReference>
<evidence type="ECO:0000313" key="1">
    <source>
        <dbReference type="EMBL" id="KAK1451729.1"/>
    </source>
</evidence>
<proteinExistence type="predicted"/>
<reference evidence="1 2" key="1">
    <citation type="submission" date="2016-10" db="EMBL/GenBank/DDBJ databases">
        <title>The genome sequence of Colletotrichum fioriniae PJ7.</title>
        <authorList>
            <person name="Baroncelli R."/>
        </authorList>
    </citation>
    <scope>NUCLEOTIDE SEQUENCE [LARGE SCALE GENOMIC DNA]</scope>
    <source>
        <strain evidence="1">Col 31</strain>
    </source>
</reference>
<dbReference type="AlphaFoldDB" id="A0AAI9U4V5"/>